<dbReference type="Gene3D" id="3.40.190.10">
    <property type="entry name" value="Periplasmic binding protein-like II"/>
    <property type="match status" value="2"/>
</dbReference>
<feature type="signal peptide" evidence="2">
    <location>
        <begin position="1"/>
        <end position="18"/>
    </location>
</feature>
<sequence>MKKWMLLLFVALSVLVSACGNSKTAPAAADGAASSPPDASAQTTLDQIKKRGKLIIGTSGNYRPLTYMDEQGKLTGFDIDWGNALAKELGVTAEFVPGNVSGLLAGLNAGKFDIVMSGLLMTEERKKAIDFSSVYYKDGVVALAKKDNKAVTGITHLQGLTVGVIGGAAQHSDLLEIGGYKELKEYPGNAEGFADLKNGRIQLYALGKIAANDFIKNDKDGSQYAAVGDMYKLRDAGIGIRKNDSALKKAIDDIIEKKQKDGSYNELAVKWFGFAVPN</sequence>
<dbReference type="KEGG" id="paun:MJA45_04785"/>
<dbReference type="CDD" id="cd13530">
    <property type="entry name" value="PBP2_peptides_like"/>
    <property type="match status" value="1"/>
</dbReference>
<dbReference type="EMBL" id="CP130318">
    <property type="protein sequence ID" value="WNQ12368.1"/>
    <property type="molecule type" value="Genomic_DNA"/>
</dbReference>
<dbReference type="PANTHER" id="PTHR35936">
    <property type="entry name" value="MEMBRANE-BOUND LYTIC MUREIN TRANSGLYCOSYLASE F"/>
    <property type="match status" value="1"/>
</dbReference>
<dbReference type="InterPro" id="IPR001638">
    <property type="entry name" value="Solute-binding_3/MltF_N"/>
</dbReference>
<feature type="domain" description="Solute-binding protein family 3/N-terminal" evidence="3">
    <location>
        <begin position="53"/>
        <end position="275"/>
    </location>
</feature>
<proteinExistence type="predicted"/>
<dbReference type="PANTHER" id="PTHR35936:SF19">
    <property type="entry name" value="AMINO-ACID-BINDING PROTEIN YXEM-RELATED"/>
    <property type="match status" value="1"/>
</dbReference>
<keyword evidence="5" id="KW-1185">Reference proteome</keyword>
<name>A0AA96LFL8_9BACL</name>
<dbReference type="Proteomes" id="UP001305702">
    <property type="component" value="Chromosome"/>
</dbReference>
<dbReference type="Pfam" id="PF00497">
    <property type="entry name" value="SBP_bac_3"/>
    <property type="match status" value="1"/>
</dbReference>
<evidence type="ECO:0000313" key="5">
    <source>
        <dbReference type="Proteomes" id="UP001305702"/>
    </source>
</evidence>
<dbReference type="PROSITE" id="PS51257">
    <property type="entry name" value="PROKAR_LIPOPROTEIN"/>
    <property type="match status" value="1"/>
</dbReference>
<dbReference type="RefSeq" id="WP_315606145.1">
    <property type="nucleotide sequence ID" value="NZ_CP130318.1"/>
</dbReference>
<gene>
    <name evidence="4" type="ORF">MJA45_04785</name>
</gene>
<evidence type="ECO:0000256" key="2">
    <source>
        <dbReference type="SAM" id="SignalP"/>
    </source>
</evidence>
<dbReference type="AlphaFoldDB" id="A0AA96LFL8"/>
<evidence type="ECO:0000259" key="3">
    <source>
        <dbReference type="SMART" id="SM00062"/>
    </source>
</evidence>
<keyword evidence="1 2" id="KW-0732">Signal</keyword>
<protein>
    <submittedName>
        <fullName evidence="4">ABC transporter substrate-binding protein</fullName>
    </submittedName>
</protein>
<feature type="chain" id="PRO_5041670925" evidence="2">
    <location>
        <begin position="19"/>
        <end position="278"/>
    </location>
</feature>
<accession>A0AA96LFL8</accession>
<dbReference type="SUPFAM" id="SSF53850">
    <property type="entry name" value="Periplasmic binding protein-like II"/>
    <property type="match status" value="1"/>
</dbReference>
<organism evidence="4 5">
    <name type="scientific">Paenibacillus aurantius</name>
    <dbReference type="NCBI Taxonomy" id="2918900"/>
    <lineage>
        <taxon>Bacteria</taxon>
        <taxon>Bacillati</taxon>
        <taxon>Bacillota</taxon>
        <taxon>Bacilli</taxon>
        <taxon>Bacillales</taxon>
        <taxon>Paenibacillaceae</taxon>
        <taxon>Paenibacillus</taxon>
    </lineage>
</organism>
<dbReference type="SMART" id="SM00062">
    <property type="entry name" value="PBPb"/>
    <property type="match status" value="1"/>
</dbReference>
<evidence type="ECO:0000256" key="1">
    <source>
        <dbReference type="ARBA" id="ARBA00022729"/>
    </source>
</evidence>
<reference evidence="4 5" key="1">
    <citation type="submission" date="2022-02" db="EMBL/GenBank/DDBJ databases">
        <title>Paenibacillus sp. MBLB1776 Whole Genome Shotgun Sequencing.</title>
        <authorList>
            <person name="Hwang C.Y."/>
            <person name="Cho E.-S."/>
            <person name="Seo M.-J."/>
        </authorList>
    </citation>
    <scope>NUCLEOTIDE SEQUENCE [LARGE SCALE GENOMIC DNA]</scope>
    <source>
        <strain evidence="4 5">MBLB1776</strain>
    </source>
</reference>
<evidence type="ECO:0000313" key="4">
    <source>
        <dbReference type="EMBL" id="WNQ12368.1"/>
    </source>
</evidence>